<dbReference type="NCBIfam" id="NF010191">
    <property type="entry name" value="PRK13670.1"/>
    <property type="match status" value="1"/>
</dbReference>
<feature type="binding site" evidence="3">
    <location>
        <position position="164"/>
    </location>
    <ligand>
        <name>ATP</name>
        <dbReference type="ChEBI" id="CHEBI:30616"/>
    </ligand>
</feature>
<comment type="catalytic activity">
    <reaction evidence="3">
        <text>cytidine(34) in elongator tRNA(Met) + acetate + ATP = N(4)-acetylcytidine(34) in elongator tRNA(Met) + AMP + diphosphate</text>
        <dbReference type="Rhea" id="RHEA:58144"/>
        <dbReference type="Rhea" id="RHEA-COMP:10693"/>
        <dbReference type="Rhea" id="RHEA-COMP:10694"/>
        <dbReference type="ChEBI" id="CHEBI:30089"/>
        <dbReference type="ChEBI" id="CHEBI:30616"/>
        <dbReference type="ChEBI" id="CHEBI:33019"/>
        <dbReference type="ChEBI" id="CHEBI:74900"/>
        <dbReference type="ChEBI" id="CHEBI:82748"/>
        <dbReference type="ChEBI" id="CHEBI:456215"/>
    </reaction>
</comment>
<feature type="binding site" evidence="3">
    <location>
        <begin position="7"/>
        <end position="20"/>
    </location>
    <ligand>
        <name>ATP</name>
        <dbReference type="ChEBI" id="CHEBI:30616"/>
    </ligand>
</feature>
<dbReference type="GO" id="GO:0005737">
    <property type="term" value="C:cytoplasm"/>
    <property type="evidence" value="ECO:0007669"/>
    <property type="project" value="UniProtKB-SubCell"/>
</dbReference>
<dbReference type="EMBL" id="JACHGZ010000012">
    <property type="protein sequence ID" value="MBB5148924.1"/>
    <property type="molecule type" value="Genomic_DNA"/>
</dbReference>
<keyword evidence="3" id="KW-0820">tRNA-binding</keyword>
<feature type="binding site" evidence="3">
    <location>
        <position position="189"/>
    </location>
    <ligand>
        <name>ATP</name>
        <dbReference type="ChEBI" id="CHEBI:30616"/>
    </ligand>
</feature>
<feature type="binding site" evidence="3">
    <location>
        <position position="101"/>
    </location>
    <ligand>
        <name>ATP</name>
        <dbReference type="ChEBI" id="CHEBI:30616"/>
    </ligand>
</feature>
<dbReference type="GO" id="GO:0006400">
    <property type="term" value="P:tRNA modification"/>
    <property type="evidence" value="ECO:0007669"/>
    <property type="project" value="UniProtKB-UniRule"/>
</dbReference>
<dbReference type="GO" id="GO:0016740">
    <property type="term" value="F:transferase activity"/>
    <property type="evidence" value="ECO:0007669"/>
    <property type="project" value="UniProtKB-KW"/>
</dbReference>
<keyword evidence="5" id="KW-1185">Reference proteome</keyword>
<dbReference type="InterPro" id="IPR008513">
    <property type="entry name" value="tRNA(Met)_cyd_acetate_ligase"/>
</dbReference>
<keyword evidence="1 3" id="KW-0436">Ligase</keyword>
<dbReference type="Gene3D" id="3.40.50.620">
    <property type="entry name" value="HUPs"/>
    <property type="match status" value="1"/>
</dbReference>
<evidence type="ECO:0000313" key="4">
    <source>
        <dbReference type="EMBL" id="MBB5148924.1"/>
    </source>
</evidence>
<dbReference type="HAMAP" id="MF_01539">
    <property type="entry name" value="TmcAL"/>
    <property type="match status" value="1"/>
</dbReference>
<keyword evidence="2 3" id="KW-0819">tRNA processing</keyword>
<keyword evidence="4" id="KW-0808">Transferase</keyword>
<evidence type="ECO:0000256" key="2">
    <source>
        <dbReference type="ARBA" id="ARBA00022694"/>
    </source>
</evidence>
<reference evidence="4 5" key="1">
    <citation type="submission" date="2020-08" db="EMBL/GenBank/DDBJ databases">
        <title>Genomic Encyclopedia of Type Strains, Phase IV (KMG-IV): sequencing the most valuable type-strain genomes for metagenomic binning, comparative biology and taxonomic classification.</title>
        <authorList>
            <person name="Goeker M."/>
        </authorList>
    </citation>
    <scope>NUCLEOTIDE SEQUENCE [LARGE SCALE GENOMIC DNA]</scope>
    <source>
        <strain evidence="4 5">DSM 10633</strain>
    </source>
</reference>
<dbReference type="AlphaFoldDB" id="A0A840PUL0"/>
<sequence length="402" mass="46302">MKAVGIVVEYNPFHNGHYYHVTQSKKITNADVVVAVMSGPFLQRGEPSLVSKWHRAKMALQSGVDIVVELPYVYSTANAPVFAEGAIFLLDALQCDAFSFGSEEGKLEPFINTANLIEEHNEEYNALIKKYVSTGTSYPQSLYYAYEQLKQKKNENYIDLSKPNNILGYHYIAAAKKFNLSIQPMTIQRLHAGYHDAINETSTIASATGIRKEIFQKRNVEAIRNFVPNSTYVHLVEWQQQFSKFVDWDAFWPLLKYAIMRYNPENLRAFADVSEGIEYALIKHVKHSENFSQFMSDIKSKRYTWTRLQRMLTHIFTGITKDELHQFKHPTYIRLLGMTKNGQAYLSERKKNLELPIISRVAQAKDQMLQIDIRASEMYALGVELFSQKKIDGDYKTPPIRL</sequence>
<keyword evidence="3" id="KW-0547">Nucleotide-binding</keyword>
<dbReference type="GO" id="GO:0016879">
    <property type="term" value="F:ligase activity, forming carbon-nitrogen bonds"/>
    <property type="evidence" value="ECO:0007669"/>
    <property type="project" value="UniProtKB-UniRule"/>
</dbReference>
<keyword evidence="3" id="KW-0067">ATP-binding</keyword>
<dbReference type="PANTHER" id="PTHR37825:SF1">
    <property type="entry name" value="TRNA(MET) CYTIDINE ACETATE LIGASE"/>
    <property type="match status" value="1"/>
</dbReference>
<dbReference type="GO" id="GO:0000049">
    <property type="term" value="F:tRNA binding"/>
    <property type="evidence" value="ECO:0007669"/>
    <property type="project" value="UniProtKB-KW"/>
</dbReference>
<dbReference type="GO" id="GO:0005524">
    <property type="term" value="F:ATP binding"/>
    <property type="evidence" value="ECO:0007669"/>
    <property type="project" value="UniProtKB-KW"/>
</dbReference>
<dbReference type="Pfam" id="PF05636">
    <property type="entry name" value="HIGH_NTase1"/>
    <property type="match status" value="1"/>
</dbReference>
<accession>A0A840PUL0</accession>
<keyword evidence="3" id="KW-0694">RNA-binding</keyword>
<comment type="subcellular location">
    <subcellularLocation>
        <location evidence="3">Cytoplasm</location>
    </subcellularLocation>
</comment>
<dbReference type="RefSeq" id="WP_168411945.1">
    <property type="nucleotide sequence ID" value="NZ_JAAXPW010000004.1"/>
</dbReference>
<dbReference type="PANTHER" id="PTHR37825">
    <property type="entry name" value="TRNA(MET) CYTIDINE ACETATE LIGASE"/>
    <property type="match status" value="1"/>
</dbReference>
<evidence type="ECO:0000256" key="1">
    <source>
        <dbReference type="ARBA" id="ARBA00022598"/>
    </source>
</evidence>
<keyword evidence="3" id="KW-0963">Cytoplasm</keyword>
<comment type="caution">
    <text evidence="4">The sequence shown here is derived from an EMBL/GenBank/DDBJ whole genome shotgun (WGS) entry which is preliminary data.</text>
</comment>
<dbReference type="Proteomes" id="UP000557217">
    <property type="component" value="Unassembled WGS sequence"/>
</dbReference>
<protein>
    <recommendedName>
        <fullName evidence="3">tRNA(Met) cytidine acetate ligase</fullName>
        <ecNumber evidence="3">6.3.4.-</ecNumber>
    </recommendedName>
</protein>
<comment type="caution">
    <text evidence="3">Lacks conserved residue(s) required for the propagation of feature annotation.</text>
</comment>
<dbReference type="InterPro" id="IPR014729">
    <property type="entry name" value="Rossmann-like_a/b/a_fold"/>
</dbReference>
<evidence type="ECO:0000313" key="5">
    <source>
        <dbReference type="Proteomes" id="UP000557217"/>
    </source>
</evidence>
<organism evidence="4 5">
    <name type="scientific">Ureibacillus thermosphaericus</name>
    <dbReference type="NCBI Taxonomy" id="51173"/>
    <lineage>
        <taxon>Bacteria</taxon>
        <taxon>Bacillati</taxon>
        <taxon>Bacillota</taxon>
        <taxon>Bacilli</taxon>
        <taxon>Bacillales</taxon>
        <taxon>Caryophanaceae</taxon>
        <taxon>Ureibacillus</taxon>
    </lineage>
</organism>
<evidence type="ECO:0000256" key="3">
    <source>
        <dbReference type="HAMAP-Rule" id="MF_01539"/>
    </source>
</evidence>
<comment type="function">
    <text evidence="3">Catalyzes the formation of N(4)-acetylcytidine (ac(4)C) at the wobble position of elongator tRNA(Met), using acetate and ATP as substrates. First activates an acetate ion to form acetyladenylate (Ac-AMP) and then transfers the acetyl group to tRNA to form ac(4)C34.</text>
</comment>
<proteinExistence type="inferred from homology"/>
<comment type="similarity">
    <text evidence="3">Belongs to the TmcAL family.</text>
</comment>
<name>A0A840PUL0_URETH</name>
<dbReference type="EC" id="6.3.4.-" evidence="3"/>
<dbReference type="SUPFAM" id="SSF52374">
    <property type="entry name" value="Nucleotidylyl transferase"/>
    <property type="match status" value="1"/>
</dbReference>
<gene>
    <name evidence="3" type="primary">tmcAL</name>
    <name evidence="4" type="ORF">HNR36_001310</name>
</gene>